<dbReference type="Gene3D" id="1.10.245.10">
    <property type="entry name" value="SWIB/MDM2 domain"/>
    <property type="match status" value="1"/>
</dbReference>
<proteinExistence type="predicted"/>
<dbReference type="InterPro" id="IPR003121">
    <property type="entry name" value="SWIB_MDM2_domain"/>
</dbReference>
<organism evidence="3 4">
    <name type="scientific">Papiliotrema laurentii</name>
    <name type="common">Cryptococcus laurentii</name>
    <dbReference type="NCBI Taxonomy" id="5418"/>
    <lineage>
        <taxon>Eukaryota</taxon>
        <taxon>Fungi</taxon>
        <taxon>Dikarya</taxon>
        <taxon>Basidiomycota</taxon>
        <taxon>Agaricomycotina</taxon>
        <taxon>Tremellomycetes</taxon>
        <taxon>Tremellales</taxon>
        <taxon>Rhynchogastremaceae</taxon>
        <taxon>Papiliotrema</taxon>
    </lineage>
</organism>
<dbReference type="PROSITE" id="PS51925">
    <property type="entry name" value="SWIB_MDM2"/>
    <property type="match status" value="1"/>
</dbReference>
<dbReference type="SUPFAM" id="SSF47592">
    <property type="entry name" value="SWIB/MDM2 domain"/>
    <property type="match status" value="1"/>
</dbReference>
<comment type="caution">
    <text evidence="3">The sequence shown here is derived from an EMBL/GenBank/DDBJ whole genome shotgun (WGS) entry which is preliminary data.</text>
</comment>
<dbReference type="CDD" id="cd10568">
    <property type="entry name" value="SWIB_like"/>
    <property type="match status" value="1"/>
</dbReference>
<dbReference type="AlphaFoldDB" id="A0AAD9CXZ1"/>
<evidence type="ECO:0000259" key="2">
    <source>
        <dbReference type="PROSITE" id="PS51925"/>
    </source>
</evidence>
<name>A0AAD9CXZ1_PAPLA</name>
<feature type="compositionally biased region" description="Basic and acidic residues" evidence="1">
    <location>
        <begin position="17"/>
        <end position="35"/>
    </location>
</feature>
<sequence length="435" mass="49054">MSAAGPSTSEPLLLPPHEARRRQEADLQARREKQTRPPLPPPHVLSSLVPDSPAFTDLMKMEQRLDWTLIRKKAEINDSLGRPLKVKRTLRVFISNTAHDQPWQRQLDGKTDQPDVNTGKGIAGWVLRIEGRMLDSGNVRLDKTRHKFTSFIRSAVVEIDQRSAPTYPEGNTIEWVPQPNQPPMDGFEVLRRGDVNVDCRILLHVAHQPERFKVLPPLNDLIGVQEGTRSDVMSALWKLIKVAGAQDKEDATVIRPVGGLEKVGEILSEGLQFHQLPELATRFLAHPDPVVLPYTIKVDQDFNLHSKCFDIPIEIDDPGKSKLSTIVASFEGEEGKEIVTLEDKVTELAYFARDTKQKRDFMESFASDPQAFIQNWLAAQARDLDQMLGYQIGVGGNGGSVREEDLRRSDLFTLPWVDEAITVHEAARIEAERRR</sequence>
<keyword evidence="4" id="KW-1185">Reference proteome</keyword>
<reference evidence="3" key="1">
    <citation type="submission" date="2023-02" db="EMBL/GenBank/DDBJ databases">
        <title>Identification and recombinant expression of a fungal hydrolase from Papiliotrema laurentii that hydrolyzes apple cutin and clears colloidal polyester polyurethane.</title>
        <authorList>
            <consortium name="DOE Joint Genome Institute"/>
            <person name="Roman V.A."/>
            <person name="Bojanowski C."/>
            <person name="Crable B.R."/>
            <person name="Wagner D.N."/>
            <person name="Hung C.S."/>
            <person name="Nadeau L.J."/>
            <person name="Schratz L."/>
            <person name="Haridas S."/>
            <person name="Pangilinan J."/>
            <person name="Lipzen A."/>
            <person name="Na H."/>
            <person name="Yan M."/>
            <person name="Ng V."/>
            <person name="Grigoriev I.V."/>
            <person name="Spatafora J.W."/>
            <person name="Barlow D."/>
            <person name="Biffinger J."/>
            <person name="Kelley-Loughnane N."/>
            <person name="Varaljay V.A."/>
            <person name="Crookes-Goodson W.J."/>
        </authorList>
    </citation>
    <scope>NUCLEOTIDE SEQUENCE</scope>
    <source>
        <strain evidence="3">5307AH</strain>
    </source>
</reference>
<feature type="region of interest" description="Disordered" evidence="1">
    <location>
        <begin position="1"/>
        <end position="50"/>
    </location>
</feature>
<feature type="compositionally biased region" description="Polar residues" evidence="1">
    <location>
        <begin position="1"/>
        <end position="10"/>
    </location>
</feature>
<gene>
    <name evidence="3" type="ORF">DB88DRAFT_535399</name>
</gene>
<accession>A0AAD9CXZ1</accession>
<feature type="domain" description="DM2" evidence="2">
    <location>
        <begin position="207"/>
        <end position="286"/>
    </location>
</feature>
<evidence type="ECO:0000256" key="1">
    <source>
        <dbReference type="SAM" id="MobiDB-lite"/>
    </source>
</evidence>
<evidence type="ECO:0000313" key="3">
    <source>
        <dbReference type="EMBL" id="KAK1923572.1"/>
    </source>
</evidence>
<dbReference type="InterPro" id="IPR036885">
    <property type="entry name" value="SWIB_MDM2_dom_sf"/>
</dbReference>
<dbReference type="EMBL" id="JAODAN010000006">
    <property type="protein sequence ID" value="KAK1923572.1"/>
    <property type="molecule type" value="Genomic_DNA"/>
</dbReference>
<evidence type="ECO:0000313" key="4">
    <source>
        <dbReference type="Proteomes" id="UP001182556"/>
    </source>
</evidence>
<protein>
    <recommendedName>
        <fullName evidence="2">DM2 domain-containing protein</fullName>
    </recommendedName>
</protein>
<dbReference type="Pfam" id="PF02201">
    <property type="entry name" value="SWIB"/>
    <property type="match status" value="1"/>
</dbReference>
<dbReference type="Proteomes" id="UP001182556">
    <property type="component" value="Unassembled WGS sequence"/>
</dbReference>
<dbReference type="PANTHER" id="PTHR13844">
    <property type="entry name" value="SWI/SNF-RELATED MATRIX-ASSOCIATED ACTIN-DEPENDENT REGULATOR OF CHROMATIN SUBFAMILY D"/>
    <property type="match status" value="1"/>
</dbReference>